<dbReference type="SUPFAM" id="SSF110849">
    <property type="entry name" value="ParB/Sulfiredoxin"/>
    <property type="match status" value="1"/>
</dbReference>
<feature type="non-terminal residue" evidence="2">
    <location>
        <position position="115"/>
    </location>
</feature>
<organism evidence="2">
    <name type="scientific">marine sediment metagenome</name>
    <dbReference type="NCBI Taxonomy" id="412755"/>
    <lineage>
        <taxon>unclassified sequences</taxon>
        <taxon>metagenomes</taxon>
        <taxon>ecological metagenomes</taxon>
    </lineage>
</organism>
<evidence type="ECO:0000313" key="2">
    <source>
        <dbReference type="EMBL" id="KKM19753.1"/>
    </source>
</evidence>
<evidence type="ECO:0000259" key="1">
    <source>
        <dbReference type="SMART" id="SM00470"/>
    </source>
</evidence>
<dbReference type="InterPro" id="IPR003115">
    <property type="entry name" value="ParB_N"/>
</dbReference>
<dbReference type="InterPro" id="IPR036086">
    <property type="entry name" value="ParB/Sulfiredoxin_sf"/>
</dbReference>
<dbReference type="Pfam" id="PF02195">
    <property type="entry name" value="ParB_N"/>
    <property type="match status" value="1"/>
</dbReference>
<proteinExistence type="predicted"/>
<dbReference type="AlphaFoldDB" id="A0A0F9KC87"/>
<name>A0A0F9KC87_9ZZZZ</name>
<dbReference type="Gene3D" id="3.90.1530.10">
    <property type="entry name" value="Conserved hypothetical protein from pyrococcus furiosus pfu- 392566-001, ParB domain"/>
    <property type="match status" value="1"/>
</dbReference>
<dbReference type="EMBL" id="LAZR01013916">
    <property type="protein sequence ID" value="KKM19753.1"/>
    <property type="molecule type" value="Genomic_DNA"/>
</dbReference>
<reference evidence="2" key="1">
    <citation type="journal article" date="2015" name="Nature">
        <title>Complex archaea that bridge the gap between prokaryotes and eukaryotes.</title>
        <authorList>
            <person name="Spang A."/>
            <person name="Saw J.H."/>
            <person name="Jorgensen S.L."/>
            <person name="Zaremba-Niedzwiedzka K."/>
            <person name="Martijn J."/>
            <person name="Lind A.E."/>
            <person name="van Eijk R."/>
            <person name="Schleper C."/>
            <person name="Guy L."/>
            <person name="Ettema T.J."/>
        </authorList>
    </citation>
    <scope>NUCLEOTIDE SEQUENCE</scope>
</reference>
<accession>A0A0F9KC87</accession>
<protein>
    <recommendedName>
        <fullName evidence="1">ParB-like N-terminal domain-containing protein</fullName>
    </recommendedName>
</protein>
<gene>
    <name evidence="2" type="ORF">LCGC14_1652390</name>
</gene>
<comment type="caution">
    <text evidence="2">The sequence shown here is derived from an EMBL/GenBank/DDBJ whole genome shotgun (WGS) entry which is preliminary data.</text>
</comment>
<feature type="domain" description="ParB-like N-terminal" evidence="1">
    <location>
        <begin position="19"/>
        <end position="106"/>
    </location>
</feature>
<sequence length="115" mass="12872">MPITPEQYKDYDPKKGKLIFIDPGEIDHDVPIDLAHVDALKQSLSVVGQLTPILVRRATVQSEGELSVVDGFHRVTALKELGMMIAAIELDCTTEEFWTARIVSATQHEDVKEDR</sequence>
<dbReference type="SMART" id="SM00470">
    <property type="entry name" value="ParB"/>
    <property type="match status" value="1"/>
</dbReference>